<protein>
    <recommendedName>
        <fullName evidence="7 8">Major capsid protein L1</fullName>
    </recommendedName>
</protein>
<feature type="disulfide bond" description="Interchain (with Cys-427)" evidence="7">
    <location>
        <position position="175"/>
    </location>
</feature>
<keyword evidence="1 7" id="KW-0167">Capsid protein</keyword>
<accession>K7QIA2</accession>
<keyword evidence="8" id="KW-1145">T=7 icosahedral capsid protein</keyword>
<organism evidence="10 11">
    <name type="scientific">Canis familiaris papillomavirus 14</name>
    <dbReference type="NCBI Taxonomy" id="1236767"/>
    <lineage>
        <taxon>Viruses</taxon>
        <taxon>Monodnaviria</taxon>
        <taxon>Shotokuvirae</taxon>
        <taxon>Cossaviricota</taxon>
        <taxon>Papovaviricetes</taxon>
        <taxon>Zurhausenvirales</taxon>
        <taxon>Papillomaviridae</taxon>
        <taxon>Firstpapillomavirinae</taxon>
        <taxon>Chipapillomavirus</taxon>
        <taxon>Chipapillomavirus 3</taxon>
    </lineage>
</organism>
<evidence type="ECO:0000256" key="5">
    <source>
        <dbReference type="ARBA" id="ARBA00022921"/>
    </source>
</evidence>
<feature type="region of interest" description="Disordered" evidence="9">
    <location>
        <begin position="469"/>
        <end position="498"/>
    </location>
</feature>
<evidence type="ECO:0000256" key="2">
    <source>
        <dbReference type="ARBA" id="ARBA00022581"/>
    </source>
</evidence>
<dbReference type="OrthoDB" id="5037at10239"/>
<evidence type="ECO:0000256" key="3">
    <source>
        <dbReference type="ARBA" id="ARBA00022804"/>
    </source>
</evidence>
<dbReference type="GO" id="GO:0042025">
    <property type="term" value="C:host cell nucleus"/>
    <property type="evidence" value="ECO:0007669"/>
    <property type="project" value="UniProtKB-SubCell"/>
</dbReference>
<dbReference type="Proteomes" id="UP000141115">
    <property type="component" value="Segment"/>
</dbReference>
<dbReference type="InterPro" id="IPR002210">
    <property type="entry name" value="Capsid_L1_Papillomavir"/>
</dbReference>
<keyword evidence="5 7" id="KW-0426">Late protein</keyword>
<evidence type="ECO:0000256" key="1">
    <source>
        <dbReference type="ARBA" id="ARBA00022561"/>
    </source>
</evidence>
<comment type="similarity">
    <text evidence="7 8">Belongs to the papillomaviridae L1 protein family.</text>
</comment>
<keyword evidence="7" id="KW-1164">Virus endocytosis by host</keyword>
<keyword evidence="7" id="KW-1048">Host nucleus</keyword>
<dbReference type="Gene3D" id="2.60.175.20">
    <property type="entry name" value="Major capsid L1 (late) superfamily, Papillomavirus"/>
    <property type="match status" value="1"/>
</dbReference>
<dbReference type="RefSeq" id="YP_007195270.1">
    <property type="nucleotide sequence ID" value="NC_019852.1"/>
</dbReference>
<dbReference type="InterPro" id="IPR011222">
    <property type="entry name" value="dsDNA_vir_gr_I_capsid"/>
</dbReference>
<dbReference type="PRINTS" id="PR00865">
    <property type="entry name" value="HPVCAPSIDL1"/>
</dbReference>
<dbReference type="KEGG" id="vg:14258159"/>
<name>K7QIA2_9PAPI</name>
<keyword evidence="2 7" id="KW-0945">Host-virus interaction</keyword>
<evidence type="ECO:0000256" key="7">
    <source>
        <dbReference type="HAMAP-Rule" id="MF_04002"/>
    </source>
</evidence>
<evidence type="ECO:0000313" key="10">
    <source>
        <dbReference type="EMBL" id="AFU07677.1"/>
    </source>
</evidence>
<sequence length="498" mass="56208">MSLWTPNSQKIFLPPNPVTKVLSTDTYVRRTDIYCHANSDRMLIVGHPYFEIKERDSETIKVPKCSSNQWRVFRVRLPDPNRFAFGDTTLYNPETERLVWGVVGVDVGRGQPLGVGVTGHPLFNKFMDNENPNRSETDQGKDKRQNMAYDVKQTQMIIMGCSPAIGEHWRKSQPCKNTQKTGGDCPPIELQNSIIQDGDMFDIGFGAMDFAALQDNRSDAPLDINTATCKYPDFLKMAKETTGDSMFFYARREQSYARHFLSRGGTPGDEIPDSLVLKPESGGIGTSVYFGSQSGSLVTSDAQVFNRPYWIIRSQGLNNGICWRDQLFITVADNTRGTNMTISVRTEQEQPASYDAAKFKTYSRHVEEFEISLILQLCIVPLSPEILSHLQTMNPAILEGWNLGVNPPTSSLLADAYRFIESAATRCPREDPPKPPDDPYDAFNFWDVDFTERLSMDLDQFPLGRKFLAQNRSGAPNRKRSLAPARKVVKKRRKVSSK</sequence>
<dbReference type="SUPFAM" id="SSF88648">
    <property type="entry name" value="Group I dsDNA viruses"/>
    <property type="match status" value="1"/>
</dbReference>
<keyword evidence="7" id="KW-1015">Disulfide bond</keyword>
<dbReference type="GO" id="GO:0019062">
    <property type="term" value="P:virion attachment to host cell"/>
    <property type="evidence" value="ECO:0007669"/>
    <property type="project" value="UniProtKB-UniRule"/>
</dbReference>
<dbReference type="InterPro" id="IPR036973">
    <property type="entry name" value="Capsid_L1_sf_Papillomavir"/>
</dbReference>
<dbReference type="GO" id="GO:0039620">
    <property type="term" value="C:T=7 icosahedral viral capsid"/>
    <property type="evidence" value="ECO:0007669"/>
    <property type="project" value="UniProtKB-UniRule"/>
</dbReference>
<gene>
    <name evidence="7 8" type="primary">L1</name>
</gene>
<dbReference type="EMBL" id="JQ701802">
    <property type="protein sequence ID" value="AFU07677.1"/>
    <property type="molecule type" value="Genomic_DNA"/>
</dbReference>
<keyword evidence="3 7" id="KW-1161">Viral attachment to host cell</keyword>
<proteinExistence type="inferred from homology"/>
<dbReference type="GO" id="GO:0005198">
    <property type="term" value="F:structural molecule activity"/>
    <property type="evidence" value="ECO:0007669"/>
    <property type="project" value="UniProtKB-UniRule"/>
</dbReference>
<keyword evidence="7" id="KW-1162">Viral penetration into host cytoplasm</keyword>
<evidence type="ECO:0000256" key="6">
    <source>
        <dbReference type="ARBA" id="ARBA00023296"/>
    </source>
</evidence>
<comment type="function">
    <text evidence="7 8">Forms an icosahedral capsid with a T=7 symmetry and a 50 nm diameter. The capsid is composed of 72 pentamers linked to each other by disulfide bonds and associated with L2 proteins. Binds to heparan sulfate proteoglycans on cell surface of basal layer keratinocytes to provide initial virion attachment. This binding mediates a conformational change in the virus capsid that facilitates efficient infection. The virion enters the host cell via endocytosis. During virus trafficking, L1 protein dissociates from the viral DNA and the genomic DNA is released to the host nucleus. The virion assembly takes place within the cell nucleus. Encapsulates the genomic DNA together with protein L2.</text>
</comment>
<comment type="subcellular location">
    <subcellularLocation>
        <location evidence="7">Virion</location>
    </subcellularLocation>
    <subcellularLocation>
        <location evidence="7">Host nucleus</location>
    </subcellularLocation>
</comment>
<dbReference type="Pfam" id="PF00500">
    <property type="entry name" value="Late_protein_L1"/>
    <property type="match status" value="1"/>
</dbReference>
<feature type="disulfide bond" description="Interchain (with Cys-175)" evidence="7">
    <location>
        <position position="427"/>
    </location>
</feature>
<comment type="subunit">
    <text evidence="7">Self-assembles into homopentamers. The capsid has an icosahedral symmetry and consists of 72 capsomers, with each capsomer being a pentamer of L1. Interacts with the minor capsid protein L2; this interaction is necessary for viral genome encapsidation. Interacts with protein E2; this interaction enhances E2-dependent replication and transcription activation.</text>
</comment>
<dbReference type="GO" id="GO:0075509">
    <property type="term" value="P:endocytosis involved in viral entry into host cell"/>
    <property type="evidence" value="ECO:0007669"/>
    <property type="project" value="UniProtKB-KW"/>
</dbReference>
<keyword evidence="6 7" id="KW-1160">Virus entry into host cell</keyword>
<evidence type="ECO:0000256" key="8">
    <source>
        <dbReference type="RuleBase" id="RU361248"/>
    </source>
</evidence>
<evidence type="ECO:0000313" key="11">
    <source>
        <dbReference type="Proteomes" id="UP000141115"/>
    </source>
</evidence>
<evidence type="ECO:0000256" key="4">
    <source>
        <dbReference type="ARBA" id="ARBA00022844"/>
    </source>
</evidence>
<feature type="compositionally biased region" description="Basic residues" evidence="9">
    <location>
        <begin position="477"/>
        <end position="498"/>
    </location>
</feature>
<keyword evidence="4 7" id="KW-0946">Virion</keyword>
<reference evidence="10 11" key="1">
    <citation type="journal article" date="2013" name="Vet. Microbiol.">
        <title>Complete canine papillomavirus life cycle in pigmented lesions.</title>
        <authorList>
            <person name="Lange C.E."/>
            <person name="Tobler K."/>
            <person name="Schraner E.M."/>
            <person name="Vetsch E."/>
            <person name="Fischer N.M."/>
            <person name="Ackermann M."/>
            <person name="Favrot C."/>
        </authorList>
    </citation>
    <scope>NUCLEOTIDE SEQUENCE [LARGE SCALE GENOMIC DNA]</scope>
</reference>
<evidence type="ECO:0000256" key="9">
    <source>
        <dbReference type="SAM" id="MobiDB-lite"/>
    </source>
</evidence>
<dbReference type="HAMAP" id="MF_04002">
    <property type="entry name" value="PPV_L1"/>
    <property type="match status" value="1"/>
</dbReference>